<accession>A0AAV5TWY3</accession>
<gene>
    <name evidence="1" type="ORF">PENTCL1PPCAC_20935</name>
    <name evidence="2" type="ORF">PENTCL1PPCAC_20936</name>
</gene>
<reference evidence="1" key="1">
    <citation type="submission" date="2023-10" db="EMBL/GenBank/DDBJ databases">
        <title>Genome assembly of Pristionchus species.</title>
        <authorList>
            <person name="Yoshida K."/>
            <person name="Sommer R.J."/>
        </authorList>
    </citation>
    <scope>NUCLEOTIDE SEQUENCE</scope>
    <source>
        <strain evidence="1">RS0144</strain>
    </source>
</reference>
<name>A0AAV5TWY3_9BILA</name>
<dbReference type="EMBL" id="BTSX01000005">
    <property type="protein sequence ID" value="GMS98760.1"/>
    <property type="molecule type" value="Genomic_DNA"/>
</dbReference>
<dbReference type="Proteomes" id="UP001432027">
    <property type="component" value="Unassembled WGS sequence"/>
</dbReference>
<feature type="non-terminal residue" evidence="1">
    <location>
        <position position="77"/>
    </location>
</feature>
<feature type="non-terminal residue" evidence="1">
    <location>
        <position position="1"/>
    </location>
</feature>
<evidence type="ECO:0000313" key="2">
    <source>
        <dbReference type="EMBL" id="GMS98761.1"/>
    </source>
</evidence>
<protein>
    <submittedName>
        <fullName evidence="1">Uncharacterized protein</fullName>
    </submittedName>
</protein>
<dbReference type="AlphaFoldDB" id="A0AAV5TWY3"/>
<comment type="caution">
    <text evidence="1">The sequence shown here is derived from an EMBL/GenBank/DDBJ whole genome shotgun (WGS) entry which is preliminary data.</text>
</comment>
<evidence type="ECO:0000313" key="3">
    <source>
        <dbReference type="Proteomes" id="UP001432027"/>
    </source>
</evidence>
<dbReference type="EMBL" id="BTSX01000005">
    <property type="protein sequence ID" value="GMS98761.1"/>
    <property type="molecule type" value="Genomic_DNA"/>
</dbReference>
<sequence length="77" mass="8372">LSHLAAVHSQSKGIVMWSPPIFTPSVSFANIRADLSSRILILKLDTAVILFSSLNSLSGRGRHEASPWIILSSFPDL</sequence>
<keyword evidence="3" id="KW-1185">Reference proteome</keyword>
<evidence type="ECO:0000313" key="1">
    <source>
        <dbReference type="EMBL" id="GMS98760.1"/>
    </source>
</evidence>
<proteinExistence type="predicted"/>
<organism evidence="1 3">
    <name type="scientific">Pristionchus entomophagus</name>
    <dbReference type="NCBI Taxonomy" id="358040"/>
    <lineage>
        <taxon>Eukaryota</taxon>
        <taxon>Metazoa</taxon>
        <taxon>Ecdysozoa</taxon>
        <taxon>Nematoda</taxon>
        <taxon>Chromadorea</taxon>
        <taxon>Rhabditida</taxon>
        <taxon>Rhabditina</taxon>
        <taxon>Diplogasteromorpha</taxon>
        <taxon>Diplogasteroidea</taxon>
        <taxon>Neodiplogasteridae</taxon>
        <taxon>Pristionchus</taxon>
    </lineage>
</organism>